<dbReference type="GeneID" id="93506328"/>
<keyword evidence="2" id="KW-1185">Reference proteome</keyword>
<proteinExistence type="predicted"/>
<dbReference type="EMBL" id="JBIRUQ010000001">
    <property type="protein sequence ID" value="MFI1459420.1"/>
    <property type="molecule type" value="Genomic_DNA"/>
</dbReference>
<evidence type="ECO:0008006" key="3">
    <source>
        <dbReference type="Google" id="ProtNLM"/>
    </source>
</evidence>
<sequence length="107" mass="11623">MLEADIDQLKKLADTLDDIGGEIDTIDVRTTGDQIGTALPGCNLGTICAQAGEFTEGAWLRIALRMRALSEIVRQSADDMNTTDQQFKDKLNTMDFRIPGGGEHANP</sequence>
<reference evidence="1 2" key="1">
    <citation type="submission" date="2024-10" db="EMBL/GenBank/DDBJ databases">
        <title>The Natural Products Discovery Center: Release of the First 8490 Sequenced Strains for Exploring Actinobacteria Biosynthetic Diversity.</title>
        <authorList>
            <person name="Kalkreuter E."/>
            <person name="Kautsar S.A."/>
            <person name="Yang D."/>
            <person name="Bader C.D."/>
            <person name="Teijaro C.N."/>
            <person name="Fluegel L."/>
            <person name="Davis C.M."/>
            <person name="Simpson J.R."/>
            <person name="Lauterbach L."/>
            <person name="Steele A.D."/>
            <person name="Gui C."/>
            <person name="Meng S."/>
            <person name="Li G."/>
            <person name="Viehrig K."/>
            <person name="Ye F."/>
            <person name="Su P."/>
            <person name="Kiefer A.F."/>
            <person name="Nichols A."/>
            <person name="Cepeda A.J."/>
            <person name="Yan W."/>
            <person name="Fan B."/>
            <person name="Jiang Y."/>
            <person name="Adhikari A."/>
            <person name="Zheng C.-J."/>
            <person name="Schuster L."/>
            <person name="Cowan T.M."/>
            <person name="Smanski M.J."/>
            <person name="Chevrette M.G."/>
            <person name="De Carvalho L.P.S."/>
            <person name="Shen B."/>
        </authorList>
    </citation>
    <scope>NUCLEOTIDE SEQUENCE [LARGE SCALE GENOMIC DNA]</scope>
    <source>
        <strain evidence="1 2">NPDC020568</strain>
    </source>
</reference>
<name>A0ABW7TEG1_9NOCA</name>
<evidence type="ECO:0000313" key="2">
    <source>
        <dbReference type="Proteomes" id="UP001611263"/>
    </source>
</evidence>
<organism evidence="1 2">
    <name type="scientific">Nocardia carnea</name>
    <dbReference type="NCBI Taxonomy" id="37328"/>
    <lineage>
        <taxon>Bacteria</taxon>
        <taxon>Bacillati</taxon>
        <taxon>Actinomycetota</taxon>
        <taxon>Actinomycetes</taxon>
        <taxon>Mycobacteriales</taxon>
        <taxon>Nocardiaceae</taxon>
        <taxon>Nocardia</taxon>
    </lineage>
</organism>
<protein>
    <recommendedName>
        <fullName evidence="3">ESX-1 secretion-associated protein</fullName>
    </recommendedName>
</protein>
<dbReference type="Proteomes" id="UP001611263">
    <property type="component" value="Unassembled WGS sequence"/>
</dbReference>
<comment type="caution">
    <text evidence="1">The sequence shown here is derived from an EMBL/GenBank/DDBJ whole genome shotgun (WGS) entry which is preliminary data.</text>
</comment>
<gene>
    <name evidence="1" type="ORF">ACH4WX_01715</name>
</gene>
<evidence type="ECO:0000313" key="1">
    <source>
        <dbReference type="EMBL" id="MFI1459420.1"/>
    </source>
</evidence>
<dbReference type="RefSeq" id="WP_051157762.1">
    <property type="nucleotide sequence ID" value="NZ_JBIRUQ010000001.1"/>
</dbReference>
<accession>A0ABW7TEG1</accession>